<feature type="transmembrane region" description="Helical" evidence="1">
    <location>
        <begin position="12"/>
        <end position="31"/>
    </location>
</feature>
<evidence type="ECO:0000313" key="2">
    <source>
        <dbReference type="EMBL" id="MCS0599576.1"/>
    </source>
</evidence>
<comment type="caution">
    <text evidence="2">The sequence shown here is derived from an EMBL/GenBank/DDBJ whole genome shotgun (WGS) entry which is preliminary data.</text>
</comment>
<evidence type="ECO:0000313" key="3">
    <source>
        <dbReference type="Proteomes" id="UP001206572"/>
    </source>
</evidence>
<keyword evidence="1" id="KW-0812">Transmembrane</keyword>
<keyword evidence="1" id="KW-1133">Transmembrane helix</keyword>
<dbReference type="RefSeq" id="WP_258830570.1">
    <property type="nucleotide sequence ID" value="NZ_JANUHA010000035.1"/>
</dbReference>
<organism evidence="2 3">
    <name type="scientific">Massilia agri</name>
    <dbReference type="NCBI Taxonomy" id="1886785"/>
    <lineage>
        <taxon>Bacteria</taxon>
        <taxon>Pseudomonadati</taxon>
        <taxon>Pseudomonadota</taxon>
        <taxon>Betaproteobacteria</taxon>
        <taxon>Burkholderiales</taxon>
        <taxon>Oxalobacteraceae</taxon>
        <taxon>Telluria group</taxon>
        <taxon>Massilia</taxon>
    </lineage>
</organism>
<name>A0ABT2ATJ8_9BURK</name>
<dbReference type="EMBL" id="JANUHA010000035">
    <property type="protein sequence ID" value="MCS0599576.1"/>
    <property type="molecule type" value="Genomic_DNA"/>
</dbReference>
<gene>
    <name evidence="2" type="ORF">NX780_24845</name>
</gene>
<feature type="transmembrane region" description="Helical" evidence="1">
    <location>
        <begin position="43"/>
        <end position="62"/>
    </location>
</feature>
<feature type="transmembrane region" description="Helical" evidence="1">
    <location>
        <begin position="83"/>
        <end position="101"/>
    </location>
</feature>
<protein>
    <submittedName>
        <fullName evidence="2">Uncharacterized protein</fullName>
    </submittedName>
</protein>
<evidence type="ECO:0000256" key="1">
    <source>
        <dbReference type="SAM" id="Phobius"/>
    </source>
</evidence>
<keyword evidence="3" id="KW-1185">Reference proteome</keyword>
<keyword evidence="1" id="KW-0472">Membrane</keyword>
<proteinExistence type="predicted"/>
<accession>A0ABT2ATJ8</accession>
<dbReference type="Proteomes" id="UP001206572">
    <property type="component" value="Unassembled WGS sequence"/>
</dbReference>
<reference evidence="2 3" key="1">
    <citation type="submission" date="2022-08" db="EMBL/GenBank/DDBJ databases">
        <title>Reclassification of Massilia species as members of the genera Telluria, Duganella, Pseudoduganella, Mokoshia gen. nov. and Zemynaea gen. nov. using orthogonal and non-orthogonal genome-based approaches.</title>
        <authorList>
            <person name="Bowman J.P."/>
        </authorList>
    </citation>
    <scope>NUCLEOTIDE SEQUENCE [LARGE SCALE GENOMIC DNA]</scope>
    <source>
        <strain evidence="2 3">JCM 31661</strain>
    </source>
</reference>
<sequence length="206" mass="23277">MMKNIIKWLNNAVVLGILLALGLIWDLILVGHAYDLNKGEWASWVQAVGSILAIMVAFWIAYHQLQHSRRLEKERAISEDRRRVEIIQAMLISAWVLAYSLKTAITSNDTEFLANFNWKSLHDLADSFRSIRMIEVPDVTIVITVTPMPTALEMVASPFRHHGMADRYESGGSIMRDLKSAVEDLLDATDNAKSSCAIVLQRLENQ</sequence>